<sequence>MPSLLFIVFCIGIIFEGNNAQLSSAAKLSQSVPGLITYPDSLDWQTNGVVTPVQDYLDISYMNAVVMVETIESLHAIATGTLQRGSIARVMDCCATNMTYGCIKSFGGICTYDDYPNVLGKCQTSACQPFASFDTVDEYYGLNDTALLQLTQKSTLFVGFYPPEQIFLRYKGGIFQETNCSKANTMYALQLVGYDNTQKGDLYWTAKNHWGEWKDWGESGYIRILRGANICGFGSLVYQPVVSAITTTAKSMPITTNSNANNHPPDSVLILVRHGTSDDEFNKRFSGWNDCDLSLLGQQQMSQTGRVLRQANLSIDICFTSLLKRASKSLFIIQEEIDHLWAPTYNIWRLNDRMLGNLTSFHQDRAESLFGQHQIRQWLTQPNLAPPPFSSPRTKDPRFAHLHRYSSFSSSTETLIDVHKRVQPFVYDQLLNHLHRRENVLLVTHADIIKTIIRLIHSHTPDYCHDHEIPISTPIIFQFSLDINSFYNAYYLSTTLFENNTDHPYQLFPTGFERIKTASQYSTHSL</sequence>
<keyword evidence="3" id="KW-0324">Glycolysis</keyword>
<name>A0A815EIT1_ADIRI</name>
<dbReference type="InterPro" id="IPR038765">
    <property type="entry name" value="Papain-like_cys_pep_sf"/>
</dbReference>
<dbReference type="SUPFAM" id="SSF54001">
    <property type="entry name" value="Cysteine proteinases"/>
    <property type="match status" value="1"/>
</dbReference>
<evidence type="ECO:0000256" key="4">
    <source>
        <dbReference type="ARBA" id="ARBA00023235"/>
    </source>
</evidence>
<comment type="similarity">
    <text evidence="1">Belongs to the phosphoglycerate mutase family. BPG-dependent PGAM subfamily.</text>
</comment>
<dbReference type="PANTHER" id="PTHR11931">
    <property type="entry name" value="PHOSPHOGLYCERATE MUTASE"/>
    <property type="match status" value="1"/>
</dbReference>
<dbReference type="NCBIfam" id="TIGR01258">
    <property type="entry name" value="pgm_1"/>
    <property type="match status" value="1"/>
</dbReference>
<dbReference type="GO" id="GO:0004619">
    <property type="term" value="F:phosphoglycerate mutase activity"/>
    <property type="evidence" value="ECO:0007669"/>
    <property type="project" value="UniProtKB-EC"/>
</dbReference>
<feature type="signal peptide" evidence="7">
    <location>
        <begin position="1"/>
        <end position="20"/>
    </location>
</feature>
<dbReference type="AlphaFoldDB" id="A0A815EIT1"/>
<evidence type="ECO:0000256" key="6">
    <source>
        <dbReference type="PIRSR" id="PIRSR613078-3"/>
    </source>
</evidence>
<dbReference type="GO" id="GO:0006096">
    <property type="term" value="P:glycolytic process"/>
    <property type="evidence" value="ECO:0007669"/>
    <property type="project" value="UniProtKB-KW"/>
</dbReference>
<dbReference type="Gene3D" id="3.90.70.10">
    <property type="entry name" value="Cysteine proteinases"/>
    <property type="match status" value="1"/>
</dbReference>
<evidence type="ECO:0000313" key="9">
    <source>
        <dbReference type="EMBL" id="CAF1312482.1"/>
    </source>
</evidence>
<dbReference type="EC" id="5.4.2.11" evidence="2"/>
<evidence type="ECO:0000256" key="5">
    <source>
        <dbReference type="PIRSR" id="PIRSR613078-2"/>
    </source>
</evidence>
<organism evidence="9 10">
    <name type="scientific">Adineta ricciae</name>
    <name type="common">Rotifer</name>
    <dbReference type="NCBI Taxonomy" id="249248"/>
    <lineage>
        <taxon>Eukaryota</taxon>
        <taxon>Metazoa</taxon>
        <taxon>Spiralia</taxon>
        <taxon>Gnathifera</taxon>
        <taxon>Rotifera</taxon>
        <taxon>Eurotatoria</taxon>
        <taxon>Bdelloidea</taxon>
        <taxon>Adinetida</taxon>
        <taxon>Adinetidae</taxon>
        <taxon>Adineta</taxon>
    </lineage>
</organism>
<feature type="domain" description="Peptidase C1A papain C-terminal" evidence="8">
    <location>
        <begin position="38"/>
        <end position="241"/>
    </location>
</feature>
<dbReference type="InterPro" id="IPR039417">
    <property type="entry name" value="Peptidase_C1A_papain-like"/>
</dbReference>
<feature type="site" description="Transition state stabilizer" evidence="6">
    <location>
        <position position="445"/>
    </location>
</feature>
<protein>
    <recommendedName>
        <fullName evidence="2">phosphoglycerate mutase (2,3-diphosphoglycerate-dependent)</fullName>
        <ecNumber evidence="2">5.4.2.11</ecNumber>
    </recommendedName>
</protein>
<evidence type="ECO:0000259" key="8">
    <source>
        <dbReference type="SMART" id="SM00645"/>
    </source>
</evidence>
<comment type="caution">
    <text evidence="9">The sequence shown here is derived from an EMBL/GenBank/DDBJ whole genome shotgun (WGS) entry which is preliminary data.</text>
</comment>
<keyword evidence="7" id="KW-0732">Signal</keyword>
<dbReference type="SMART" id="SM00855">
    <property type="entry name" value="PGAM"/>
    <property type="match status" value="1"/>
</dbReference>
<evidence type="ECO:0000256" key="3">
    <source>
        <dbReference type="ARBA" id="ARBA00023152"/>
    </source>
</evidence>
<gene>
    <name evidence="9" type="ORF">XAT740_LOCUS29460</name>
</gene>
<dbReference type="SMART" id="SM00645">
    <property type="entry name" value="Pept_C1"/>
    <property type="match status" value="1"/>
</dbReference>
<dbReference type="InterPro" id="IPR029033">
    <property type="entry name" value="His_PPase_superfam"/>
</dbReference>
<keyword evidence="10" id="KW-1185">Reference proteome</keyword>
<evidence type="ECO:0000256" key="2">
    <source>
        <dbReference type="ARBA" id="ARBA00012028"/>
    </source>
</evidence>
<evidence type="ECO:0000313" key="10">
    <source>
        <dbReference type="Proteomes" id="UP000663828"/>
    </source>
</evidence>
<dbReference type="EMBL" id="CAJNOR010002567">
    <property type="protein sequence ID" value="CAF1312482.1"/>
    <property type="molecule type" value="Genomic_DNA"/>
</dbReference>
<dbReference type="SUPFAM" id="SSF53254">
    <property type="entry name" value="Phosphoglycerate mutase-like"/>
    <property type="match status" value="1"/>
</dbReference>
<keyword evidence="4" id="KW-0413">Isomerase</keyword>
<dbReference type="InterPro" id="IPR005952">
    <property type="entry name" value="Phosphogly_mut1"/>
</dbReference>
<feature type="binding site" evidence="5">
    <location>
        <position position="325"/>
    </location>
    <ligand>
        <name>substrate</name>
    </ligand>
</feature>
<proteinExistence type="inferred from homology"/>
<dbReference type="InterPro" id="IPR013078">
    <property type="entry name" value="His_Pase_superF_clade-1"/>
</dbReference>
<dbReference type="CDD" id="cd07067">
    <property type="entry name" value="HP_PGM_like"/>
    <property type="match status" value="1"/>
</dbReference>
<dbReference type="GO" id="GO:0008234">
    <property type="term" value="F:cysteine-type peptidase activity"/>
    <property type="evidence" value="ECO:0007669"/>
    <property type="project" value="InterPro"/>
</dbReference>
<dbReference type="CDD" id="cd02248">
    <property type="entry name" value="Peptidase_C1A"/>
    <property type="match status" value="1"/>
</dbReference>
<dbReference type="Pfam" id="PF00112">
    <property type="entry name" value="Peptidase_C1"/>
    <property type="match status" value="1"/>
</dbReference>
<dbReference type="Pfam" id="PF00300">
    <property type="entry name" value="His_Phos_1"/>
    <property type="match status" value="1"/>
</dbReference>
<reference evidence="9" key="1">
    <citation type="submission" date="2021-02" db="EMBL/GenBank/DDBJ databases">
        <authorList>
            <person name="Nowell W R."/>
        </authorList>
    </citation>
    <scope>NUCLEOTIDE SEQUENCE</scope>
</reference>
<dbReference type="InterPro" id="IPR000668">
    <property type="entry name" value="Peptidase_C1A_C"/>
</dbReference>
<dbReference type="GO" id="GO:0006508">
    <property type="term" value="P:proteolysis"/>
    <property type="evidence" value="ECO:0007669"/>
    <property type="project" value="InterPro"/>
</dbReference>
<dbReference type="Gene3D" id="3.40.50.1240">
    <property type="entry name" value="Phosphoglycerate mutase-like"/>
    <property type="match status" value="1"/>
</dbReference>
<evidence type="ECO:0000256" key="7">
    <source>
        <dbReference type="SAM" id="SignalP"/>
    </source>
</evidence>
<accession>A0A815EIT1</accession>
<feature type="chain" id="PRO_5032438254" description="phosphoglycerate mutase (2,3-diphosphoglycerate-dependent)" evidence="7">
    <location>
        <begin position="21"/>
        <end position="526"/>
    </location>
</feature>
<evidence type="ECO:0000256" key="1">
    <source>
        <dbReference type="ARBA" id="ARBA00006717"/>
    </source>
</evidence>
<dbReference type="Proteomes" id="UP000663828">
    <property type="component" value="Unassembled WGS sequence"/>
</dbReference>